<evidence type="ECO:0000256" key="9">
    <source>
        <dbReference type="ARBA" id="ARBA00022777"/>
    </source>
</evidence>
<evidence type="ECO:0000256" key="11">
    <source>
        <dbReference type="ARBA" id="ARBA00022989"/>
    </source>
</evidence>
<dbReference type="InterPro" id="IPR004358">
    <property type="entry name" value="Sig_transdc_His_kin-like_C"/>
</dbReference>
<dbReference type="EMBL" id="CP018889">
    <property type="protein sequence ID" value="AUI70278.1"/>
    <property type="molecule type" value="Genomic_DNA"/>
</dbReference>
<dbReference type="InterPro" id="IPR036890">
    <property type="entry name" value="HATPase_C_sf"/>
</dbReference>
<dbReference type="SUPFAM" id="SSF158472">
    <property type="entry name" value="HAMP domain-like"/>
    <property type="match status" value="1"/>
</dbReference>
<feature type="domain" description="HAMP" evidence="17">
    <location>
        <begin position="309"/>
        <end position="361"/>
    </location>
</feature>
<dbReference type="SMART" id="SM00387">
    <property type="entry name" value="HATPase_c"/>
    <property type="match status" value="1"/>
</dbReference>
<dbReference type="SUPFAM" id="SSF55874">
    <property type="entry name" value="ATPase domain of HSP90 chaperone/DNA topoisomerase II/histidine kinase"/>
    <property type="match status" value="1"/>
</dbReference>
<sequence length="735" mass="82923">MRFNAVAVKKWLNIGTATVLTLALLFSMLMTSDALQSSTRFDRLYTLLLVGNIIAVVALLALTVLNVGQLARQVRKQRTGARLTVRLFILLVILSVTPVCIVYYFALQFINQRLDSWFDVNIEQALSNSLSLSQASLDSRRREALRQTEAIAEALSLSDDQQTIPLELDELRVRSGASEIILLTTSGRLIASNIAETGQLLPTQLNDSLLLYLKQSQSYIGLDQTSSQGWTIRVIVRIMQGNEVRLLQALFPVAQNIKDLASTVQATYADYQERAYLHDPLKISFTLVLSLLLLITIFGSIWVAYFLARRFVAPLSDLAEGTRAVARGNYDKQLPVNQLNELGFLVQSFNEMTRRIALAQEAVKRSQETTDAQRIYLETVLGRLSSGVISLDNQLHLRTTNAAAEHILGVPLSELLGQSLWTLQEANPPLQSLYVVIQKYLYDKEIADWREEITLFGTGGRKILMCRGTRLKPTNEDMPLDGGYVLLFDDITTLLQAQREAAWSEVARRLAHEIKNPLTPIQLSAERLRQKYLRDEKPDKQLETLDRMTHTIIQQVEAMKEMVNAFSEYARTPQMKWQRVNLNNLIQEVLDLYQSEKIHLTFLLDEDLPIIEADRGRLRQVLHNLIKNAIEASPTDAQVLINTHYLSEPQLNCVELRIQDEGPGVPAQMLDQIFEPYVSTKPKGTGLGLAIVKKIIDEHNGMVWIENAQGACVIIRLPLVNISRSETSVYHLESL</sequence>
<keyword evidence="6" id="KW-0808">Transferase</keyword>
<keyword evidence="12" id="KW-0902">Two-component regulatory system</keyword>
<evidence type="ECO:0000256" key="12">
    <source>
        <dbReference type="ARBA" id="ARBA00023012"/>
    </source>
</evidence>
<keyword evidence="10" id="KW-0067">ATP-binding</keyword>
<dbReference type="Pfam" id="PF19312">
    <property type="entry name" value="NtrY_N"/>
    <property type="match status" value="1"/>
</dbReference>
<dbReference type="OrthoDB" id="1931120at2"/>
<dbReference type="PROSITE" id="PS50109">
    <property type="entry name" value="HIS_KIN"/>
    <property type="match status" value="1"/>
</dbReference>
<evidence type="ECO:0000313" key="18">
    <source>
        <dbReference type="EMBL" id="AUI70278.1"/>
    </source>
</evidence>
<dbReference type="CDD" id="cd00075">
    <property type="entry name" value="HATPase"/>
    <property type="match status" value="1"/>
</dbReference>
<dbReference type="SUPFAM" id="SSF47384">
    <property type="entry name" value="Homodimeric domain of signal transducing histidine kinase"/>
    <property type="match status" value="1"/>
</dbReference>
<keyword evidence="19" id="KW-1185">Reference proteome</keyword>
<dbReference type="SMART" id="SM00388">
    <property type="entry name" value="HisKA"/>
    <property type="match status" value="1"/>
</dbReference>
<comment type="catalytic activity">
    <reaction evidence="1">
        <text>ATP + protein L-histidine = ADP + protein N-phospho-L-histidine.</text>
        <dbReference type="EC" id="2.7.13.3"/>
    </reaction>
</comment>
<dbReference type="PIRSF" id="PIRSF037532">
    <property type="entry name" value="STHK_NtrY"/>
    <property type="match status" value="1"/>
</dbReference>
<feature type="transmembrane region" description="Helical" evidence="14">
    <location>
        <begin position="87"/>
        <end position="106"/>
    </location>
</feature>
<evidence type="ECO:0000313" key="19">
    <source>
        <dbReference type="Proteomes" id="UP000234271"/>
    </source>
</evidence>
<dbReference type="GO" id="GO:0000155">
    <property type="term" value="F:phosphorelay sensor kinase activity"/>
    <property type="evidence" value="ECO:0007669"/>
    <property type="project" value="InterPro"/>
</dbReference>
<feature type="domain" description="Histidine kinase" evidence="15">
    <location>
        <begin position="509"/>
        <end position="721"/>
    </location>
</feature>
<keyword evidence="9" id="KW-0418">Kinase</keyword>
<gene>
    <name evidence="18" type="ORF">BLE401_17280</name>
</gene>
<dbReference type="CDD" id="cd00130">
    <property type="entry name" value="PAS"/>
    <property type="match status" value="1"/>
</dbReference>
<dbReference type="Gene3D" id="3.30.450.20">
    <property type="entry name" value="PAS domain"/>
    <property type="match status" value="1"/>
</dbReference>
<dbReference type="Pfam" id="PF02518">
    <property type="entry name" value="HATPase_c"/>
    <property type="match status" value="1"/>
</dbReference>
<dbReference type="EC" id="2.7.13.3" evidence="3"/>
<dbReference type="InterPro" id="IPR045671">
    <property type="entry name" value="NtrY-like_N"/>
</dbReference>
<comment type="subcellular location">
    <subcellularLocation>
        <location evidence="2">Cell membrane</location>
        <topology evidence="2">Multi-pass membrane protein</topology>
    </subcellularLocation>
</comment>
<dbReference type="AlphaFoldDB" id="A0A2N9YIC7"/>
<dbReference type="PANTHER" id="PTHR45528:SF1">
    <property type="entry name" value="SENSOR HISTIDINE KINASE CPXA"/>
    <property type="match status" value="1"/>
</dbReference>
<dbReference type="GO" id="GO:0005524">
    <property type="term" value="F:ATP binding"/>
    <property type="evidence" value="ECO:0007669"/>
    <property type="project" value="UniProtKB-KW"/>
</dbReference>
<dbReference type="SUPFAM" id="SSF55785">
    <property type="entry name" value="PYP-like sensor domain (PAS domain)"/>
    <property type="match status" value="1"/>
</dbReference>
<dbReference type="Proteomes" id="UP000234271">
    <property type="component" value="Chromosome"/>
</dbReference>
<dbReference type="PRINTS" id="PR00344">
    <property type="entry name" value="BCTRLSENSOR"/>
</dbReference>
<feature type="transmembrane region" description="Helical" evidence="14">
    <location>
        <begin position="12"/>
        <end position="32"/>
    </location>
</feature>
<dbReference type="Pfam" id="PF00672">
    <property type="entry name" value="HAMP"/>
    <property type="match status" value="1"/>
</dbReference>
<dbReference type="PANTHER" id="PTHR45528">
    <property type="entry name" value="SENSOR HISTIDINE KINASE CPXA"/>
    <property type="match status" value="1"/>
</dbReference>
<dbReference type="Pfam" id="PF00512">
    <property type="entry name" value="HisKA"/>
    <property type="match status" value="1"/>
</dbReference>
<dbReference type="Gene3D" id="6.10.340.10">
    <property type="match status" value="1"/>
</dbReference>
<dbReference type="Gene3D" id="1.10.287.130">
    <property type="match status" value="1"/>
</dbReference>
<evidence type="ECO:0000256" key="7">
    <source>
        <dbReference type="ARBA" id="ARBA00022692"/>
    </source>
</evidence>
<dbReference type="InterPro" id="IPR003594">
    <property type="entry name" value="HATPase_dom"/>
</dbReference>
<evidence type="ECO:0000259" key="17">
    <source>
        <dbReference type="PROSITE" id="PS50885"/>
    </source>
</evidence>
<proteinExistence type="predicted"/>
<dbReference type="CDD" id="cd00082">
    <property type="entry name" value="HisKA"/>
    <property type="match status" value="1"/>
</dbReference>
<dbReference type="STRING" id="288004.AL038_07030"/>
<evidence type="ECO:0000256" key="10">
    <source>
        <dbReference type="ARBA" id="ARBA00022840"/>
    </source>
</evidence>
<evidence type="ECO:0000259" key="16">
    <source>
        <dbReference type="PROSITE" id="PS50112"/>
    </source>
</evidence>
<name>A0A2N9YIC7_9GAMM</name>
<feature type="domain" description="PAS" evidence="16">
    <location>
        <begin position="373"/>
        <end position="420"/>
    </location>
</feature>
<dbReference type="InterPro" id="IPR036097">
    <property type="entry name" value="HisK_dim/P_sf"/>
</dbReference>
<dbReference type="PROSITE" id="PS50885">
    <property type="entry name" value="HAMP"/>
    <property type="match status" value="1"/>
</dbReference>
<keyword evidence="4" id="KW-1003">Cell membrane</keyword>
<evidence type="ECO:0000256" key="14">
    <source>
        <dbReference type="SAM" id="Phobius"/>
    </source>
</evidence>
<dbReference type="InterPro" id="IPR050398">
    <property type="entry name" value="HssS/ArlS-like"/>
</dbReference>
<evidence type="ECO:0000256" key="3">
    <source>
        <dbReference type="ARBA" id="ARBA00012438"/>
    </source>
</evidence>
<dbReference type="CDD" id="cd06225">
    <property type="entry name" value="HAMP"/>
    <property type="match status" value="1"/>
</dbReference>
<keyword evidence="11 14" id="KW-1133">Transmembrane helix</keyword>
<evidence type="ECO:0000256" key="1">
    <source>
        <dbReference type="ARBA" id="ARBA00000085"/>
    </source>
</evidence>
<dbReference type="InterPro" id="IPR003661">
    <property type="entry name" value="HisK_dim/P_dom"/>
</dbReference>
<dbReference type="InterPro" id="IPR005467">
    <property type="entry name" value="His_kinase_dom"/>
</dbReference>
<reference evidence="19" key="1">
    <citation type="submission" date="2016-12" db="EMBL/GenBank/DDBJ databases">
        <title>Complete Genome Sequence of Beggiatoa leptomitiformis D-401.</title>
        <authorList>
            <person name="Fomenkov A."/>
            <person name="Vincze T."/>
            <person name="Grabovich M."/>
            <person name="Anton B.P."/>
            <person name="Dubinina G."/>
            <person name="Orlova M."/>
            <person name="Belousova E."/>
            <person name="Roberts R.J."/>
        </authorList>
    </citation>
    <scope>NUCLEOTIDE SEQUENCE [LARGE SCALE GENOMIC DNA]</scope>
    <source>
        <strain evidence="19">D-401</strain>
    </source>
</reference>
<keyword evidence="13 14" id="KW-0472">Membrane</keyword>
<dbReference type="InterPro" id="IPR000014">
    <property type="entry name" value="PAS"/>
</dbReference>
<evidence type="ECO:0000256" key="8">
    <source>
        <dbReference type="ARBA" id="ARBA00022741"/>
    </source>
</evidence>
<dbReference type="GO" id="GO:0005886">
    <property type="term" value="C:plasma membrane"/>
    <property type="evidence" value="ECO:0007669"/>
    <property type="project" value="UniProtKB-SubCell"/>
</dbReference>
<evidence type="ECO:0000256" key="4">
    <source>
        <dbReference type="ARBA" id="ARBA00022475"/>
    </source>
</evidence>
<accession>A0A2N9YIC7</accession>
<dbReference type="PROSITE" id="PS50112">
    <property type="entry name" value="PAS"/>
    <property type="match status" value="1"/>
</dbReference>
<dbReference type="InterPro" id="IPR003660">
    <property type="entry name" value="HAMP_dom"/>
</dbReference>
<dbReference type="InterPro" id="IPR017232">
    <property type="entry name" value="NtrY"/>
</dbReference>
<evidence type="ECO:0000256" key="13">
    <source>
        <dbReference type="ARBA" id="ARBA00023136"/>
    </source>
</evidence>
<feature type="transmembrane region" description="Helical" evidence="14">
    <location>
        <begin position="283"/>
        <end position="308"/>
    </location>
</feature>
<dbReference type="RefSeq" id="WP_062150976.1">
    <property type="nucleotide sequence ID" value="NZ_CP012373.2"/>
</dbReference>
<dbReference type="InterPro" id="IPR035965">
    <property type="entry name" value="PAS-like_dom_sf"/>
</dbReference>
<protein>
    <recommendedName>
        <fullName evidence="3">histidine kinase</fullName>
        <ecNumber evidence="3">2.7.13.3</ecNumber>
    </recommendedName>
</protein>
<evidence type="ECO:0000256" key="6">
    <source>
        <dbReference type="ARBA" id="ARBA00022679"/>
    </source>
</evidence>
<evidence type="ECO:0000256" key="5">
    <source>
        <dbReference type="ARBA" id="ARBA00022553"/>
    </source>
</evidence>
<keyword evidence="8" id="KW-0547">Nucleotide-binding</keyword>
<feature type="transmembrane region" description="Helical" evidence="14">
    <location>
        <begin position="44"/>
        <end position="67"/>
    </location>
</feature>
<organism evidence="18 19">
    <name type="scientific">Beggiatoa leptomitoformis</name>
    <dbReference type="NCBI Taxonomy" id="288004"/>
    <lineage>
        <taxon>Bacteria</taxon>
        <taxon>Pseudomonadati</taxon>
        <taxon>Pseudomonadota</taxon>
        <taxon>Gammaproteobacteria</taxon>
        <taxon>Thiotrichales</taxon>
        <taxon>Thiotrichaceae</taxon>
        <taxon>Beggiatoa</taxon>
    </lineage>
</organism>
<dbReference type="KEGG" id="blep:AL038_07030"/>
<evidence type="ECO:0000259" key="15">
    <source>
        <dbReference type="PROSITE" id="PS50109"/>
    </source>
</evidence>
<keyword evidence="7 14" id="KW-0812">Transmembrane</keyword>
<dbReference type="Gene3D" id="3.30.565.10">
    <property type="entry name" value="Histidine kinase-like ATPase, C-terminal domain"/>
    <property type="match status" value="1"/>
</dbReference>
<keyword evidence="5" id="KW-0597">Phosphoprotein</keyword>
<dbReference type="SMART" id="SM00304">
    <property type="entry name" value="HAMP"/>
    <property type="match status" value="1"/>
</dbReference>
<evidence type="ECO:0000256" key="2">
    <source>
        <dbReference type="ARBA" id="ARBA00004651"/>
    </source>
</evidence>